<keyword evidence="4" id="KW-0511">Multifunctional enzyme</keyword>
<evidence type="ECO:0000313" key="6">
    <source>
        <dbReference type="EMBL" id="AOG17707.1"/>
    </source>
</evidence>
<dbReference type="Proteomes" id="UP001107558">
    <property type="component" value="Chromosome 1"/>
</dbReference>
<dbReference type="EMBL" id="KU659908">
    <property type="protein sequence ID" value="AOG17707.1"/>
    <property type="molecule type" value="mRNA"/>
</dbReference>
<dbReference type="FunFam" id="3.40.50.150:FF:000110">
    <property type="entry name" value="methyltransferase-like protein 13 isoform X1"/>
    <property type="match status" value="1"/>
</dbReference>
<gene>
    <name evidence="6" type="primary">Sps</name>
    <name evidence="7" type="ORF">PVAND_010846</name>
</gene>
<evidence type="ECO:0000256" key="4">
    <source>
        <dbReference type="ARBA" id="ARBA00023268"/>
    </source>
</evidence>
<proteinExistence type="evidence at transcript level"/>
<evidence type="ECO:0000256" key="3">
    <source>
        <dbReference type="ARBA" id="ARBA00022679"/>
    </source>
</evidence>
<dbReference type="GO" id="GO:0032259">
    <property type="term" value="P:methylation"/>
    <property type="evidence" value="ECO:0007669"/>
    <property type="project" value="UniProtKB-KW"/>
</dbReference>
<evidence type="ECO:0000313" key="8">
    <source>
        <dbReference type="Proteomes" id="UP001107558"/>
    </source>
</evidence>
<dbReference type="InterPro" id="IPR013216">
    <property type="entry name" value="Methyltransf_11"/>
</dbReference>
<dbReference type="InterPro" id="IPR051419">
    <property type="entry name" value="Lys/N-term_MeTrsfase_sf"/>
</dbReference>
<feature type="domain" description="Methyltransferase type 11" evidence="5">
    <location>
        <begin position="53"/>
        <end position="154"/>
    </location>
</feature>
<dbReference type="PANTHER" id="PTHR12176">
    <property type="entry name" value="SAM-DEPENDENT METHYLTRANSFERASE SUPERFAMILY PROTEIN"/>
    <property type="match status" value="1"/>
</dbReference>
<dbReference type="EMBL" id="JADBJN010000001">
    <property type="protein sequence ID" value="KAG5681408.1"/>
    <property type="molecule type" value="Genomic_DNA"/>
</dbReference>
<keyword evidence="8" id="KW-1185">Reference proteome</keyword>
<accession>A0A1B3PDA5</accession>
<keyword evidence="3" id="KW-0808">Transferase</keyword>
<dbReference type="PANTHER" id="PTHR12176:SF78">
    <property type="entry name" value="EEF1A LYSINE AND N-TERMINAL METHYLTRANSFERASE"/>
    <property type="match status" value="1"/>
</dbReference>
<protein>
    <submittedName>
        <fullName evidence="6">Putative spermidine/spermine synthase</fullName>
    </submittedName>
</protein>
<dbReference type="AlphaFoldDB" id="A0A1B3PDA5"/>
<dbReference type="SUPFAM" id="SSF53335">
    <property type="entry name" value="S-adenosyl-L-methionine-dependent methyltransferases"/>
    <property type="match status" value="2"/>
</dbReference>
<dbReference type="Pfam" id="PF08241">
    <property type="entry name" value="Methyltransf_11"/>
    <property type="match status" value="1"/>
</dbReference>
<reference evidence="7" key="2">
    <citation type="submission" date="2021-03" db="EMBL/GenBank/DDBJ databases">
        <title>Chromosome level genome of the anhydrobiotic midge Polypedilum vanderplanki.</title>
        <authorList>
            <person name="Yoshida Y."/>
            <person name="Kikawada T."/>
            <person name="Gusev O."/>
        </authorList>
    </citation>
    <scope>NUCLEOTIDE SEQUENCE</scope>
    <source>
        <strain evidence="7">NIAS01</strain>
        <tissue evidence="7">Whole body or cell culture</tissue>
    </source>
</reference>
<dbReference type="InterPro" id="IPR029063">
    <property type="entry name" value="SAM-dependent_MTases_sf"/>
</dbReference>
<dbReference type="Pfam" id="PF01564">
    <property type="entry name" value="Spermine_synth"/>
    <property type="match status" value="1"/>
</dbReference>
<dbReference type="OrthoDB" id="411785at2759"/>
<reference evidence="6" key="1">
    <citation type="submission" date="2016-01" db="EMBL/GenBank/DDBJ databases">
        <title>Diversity of S-adenosylmethionine dependent methyltransferases of the cryptobiotic chironomid in relation to desiccation stress resistance.</title>
        <authorList>
            <person name="Deviatiiarov R."/>
            <person name="Gusev O."/>
            <person name="Aupov R."/>
            <person name="Cornette R."/>
            <person name="Kikawada T."/>
        </authorList>
    </citation>
    <scope>NUCLEOTIDE SEQUENCE</scope>
</reference>
<dbReference type="CDD" id="cd02440">
    <property type="entry name" value="AdoMet_MTases"/>
    <property type="match status" value="1"/>
</dbReference>
<dbReference type="GO" id="GO:0008757">
    <property type="term" value="F:S-adenosylmethionine-dependent methyltransferase activity"/>
    <property type="evidence" value="ECO:0007669"/>
    <property type="project" value="InterPro"/>
</dbReference>
<evidence type="ECO:0000256" key="2">
    <source>
        <dbReference type="ARBA" id="ARBA00022603"/>
    </source>
</evidence>
<evidence type="ECO:0000256" key="1">
    <source>
        <dbReference type="ARBA" id="ARBA00008361"/>
    </source>
</evidence>
<organism evidence="6">
    <name type="scientific">Polypedilum vanderplanki</name>
    <name type="common">Sleeping chironomid midge</name>
    <dbReference type="NCBI Taxonomy" id="319348"/>
    <lineage>
        <taxon>Eukaryota</taxon>
        <taxon>Metazoa</taxon>
        <taxon>Ecdysozoa</taxon>
        <taxon>Arthropoda</taxon>
        <taxon>Hexapoda</taxon>
        <taxon>Insecta</taxon>
        <taxon>Pterygota</taxon>
        <taxon>Neoptera</taxon>
        <taxon>Endopterygota</taxon>
        <taxon>Diptera</taxon>
        <taxon>Nematocera</taxon>
        <taxon>Chironomoidea</taxon>
        <taxon>Chironomidae</taxon>
        <taxon>Chironominae</taxon>
        <taxon>Polypedilum</taxon>
        <taxon>Polypedilum</taxon>
    </lineage>
</organism>
<keyword evidence="2" id="KW-0489">Methyltransferase</keyword>
<feature type="non-terminal residue" evidence="6">
    <location>
        <position position="647"/>
    </location>
</feature>
<name>A0A1B3PDA5_POLVA</name>
<evidence type="ECO:0000313" key="7">
    <source>
        <dbReference type="EMBL" id="KAG5681408.1"/>
    </source>
</evidence>
<sequence length="647" mass="74265">MNLLPKTSEEFATKDYWNKFFQKRGKSAFDWYGEFPELCGILSRYIKTKDIILNVGCGNSKLSVDMYNTGYHEITNIDLSEVVIDQMKRTYRDCGTWLSMDATKMAFDDEKFSVILDKGTLDAMMSEDVTESKIAIEYFSEVKRVLKNGGRFIIISLLQEHILTALSYFPSNNFLMRVIRCHDAEMKTANSNEDKTSMPVFIIVMTKFSKLPNKIFEISNDGETIERLENEGALKNSILNIQRASIIRNGLIRKNSYEDEINFDLYKSNEKTPRYSLYILDQKSKKNLKEYAAFIVPQGRETEWLFATKQGRRKLLESAQHKRLAIVIMHRNQAYTTLDDIKVEINETIKSFAPKELKDMSKIPFLSLGNDVGERKIVFKGTSSMSGDFVVEDVTSDNAQVFRRLVFLNNQFAIQSEALLKKIKKKIGIDHNYLSCQHHVYMIIGLLMAQKESNLQNLLIGLGGGGLAMYIHNFLKEVVMTVIEIDSEIVRVAKDYFGLVEDERLKVIIDDGLKFLKSNSDTKYQSILFDVDSKDQQSGISCPPKEFLTQETLEAVKSSLVIDGVFILNFVCRDNSLRENAIKDILKVFPHIYSYKLEEDVNEIFYCFTQKVTELNEKISKAGKKLNALKRGTIDLNDLFEKLKINS</sequence>
<comment type="similarity">
    <text evidence="1">Belongs to the methyltransferase superfamily.</text>
</comment>
<dbReference type="Gene3D" id="3.40.50.150">
    <property type="entry name" value="Vaccinia Virus protein VP39"/>
    <property type="match status" value="2"/>
</dbReference>
<evidence type="ECO:0000259" key="5">
    <source>
        <dbReference type="Pfam" id="PF08241"/>
    </source>
</evidence>